<keyword evidence="5 7" id="KW-0472">Membrane</keyword>
<keyword evidence="3 7" id="KW-1134">Transmembrane beta strand</keyword>
<reference evidence="9 10" key="1">
    <citation type="submission" date="2019-07" db="EMBL/GenBank/DDBJ databases">
        <authorList>
            <person name="Huq M.A."/>
        </authorList>
    </citation>
    <scope>NUCLEOTIDE SEQUENCE [LARGE SCALE GENOMIC DNA]</scope>
    <source>
        <strain evidence="9 10">MAH-19</strain>
    </source>
</reference>
<dbReference type="InterPro" id="IPR039426">
    <property type="entry name" value="TonB-dep_rcpt-like"/>
</dbReference>
<dbReference type="SUPFAM" id="SSF56935">
    <property type="entry name" value="Porins"/>
    <property type="match status" value="1"/>
</dbReference>
<dbReference type="Gene3D" id="2.40.170.20">
    <property type="entry name" value="TonB-dependent receptor, beta-barrel domain"/>
    <property type="match status" value="1"/>
</dbReference>
<keyword evidence="2 7" id="KW-0813">Transport</keyword>
<comment type="caution">
    <text evidence="9">The sequence shown here is derived from an EMBL/GenBank/DDBJ whole genome shotgun (WGS) entry which is preliminary data.</text>
</comment>
<dbReference type="InterPro" id="IPR036942">
    <property type="entry name" value="Beta-barrel_TonB_sf"/>
</dbReference>
<name>A0A556MT50_9SPHI</name>
<dbReference type="InterPro" id="IPR023996">
    <property type="entry name" value="TonB-dep_OMP_SusC/RagA"/>
</dbReference>
<evidence type="ECO:0000313" key="9">
    <source>
        <dbReference type="EMBL" id="TSJ43057.1"/>
    </source>
</evidence>
<dbReference type="SUPFAM" id="SSF49464">
    <property type="entry name" value="Carboxypeptidase regulatory domain-like"/>
    <property type="match status" value="1"/>
</dbReference>
<evidence type="ECO:0000313" key="10">
    <source>
        <dbReference type="Proteomes" id="UP000318733"/>
    </source>
</evidence>
<evidence type="ECO:0000259" key="8">
    <source>
        <dbReference type="Pfam" id="PF07715"/>
    </source>
</evidence>
<accession>A0A556MT50</accession>
<dbReference type="PROSITE" id="PS52016">
    <property type="entry name" value="TONB_DEPENDENT_REC_3"/>
    <property type="match status" value="1"/>
</dbReference>
<dbReference type="InterPro" id="IPR023997">
    <property type="entry name" value="TonB-dep_OMP_SusC/RagA_CS"/>
</dbReference>
<dbReference type="NCBIfam" id="TIGR04056">
    <property type="entry name" value="OMP_RagA_SusC"/>
    <property type="match status" value="1"/>
</dbReference>
<evidence type="ECO:0000256" key="2">
    <source>
        <dbReference type="ARBA" id="ARBA00022448"/>
    </source>
</evidence>
<feature type="domain" description="TonB-dependent receptor plug" evidence="8">
    <location>
        <begin position="120"/>
        <end position="252"/>
    </location>
</feature>
<comment type="subcellular location">
    <subcellularLocation>
        <location evidence="1 7">Cell outer membrane</location>
        <topology evidence="1 7">Multi-pass membrane protein</topology>
    </subcellularLocation>
</comment>
<protein>
    <submittedName>
        <fullName evidence="9">SusC/RagA family TonB-linked outer membrane protein</fullName>
    </submittedName>
</protein>
<dbReference type="NCBIfam" id="TIGR04057">
    <property type="entry name" value="SusC_RagA_signa"/>
    <property type="match status" value="1"/>
</dbReference>
<sequence>MRKQIIWPSIFFCVLFLCQNLMAQVKKITVKGIILDAATKEPLTGATIGTPGKGLTQADVDGKYSVIVDDGATLVFTNVGYVSQTVKLRPGQVALNINLTASANEINGVVVRGYVKRNRDEQTGSSYIITGKEVQDNPVGNVEQLLQGKVAGLNIQNNTGAPGMRGSVNIRGLSTIAITGTGDNAYLQPTSPLYIIDGIPLTADQASQYGFDQQGSGVSPLSLIPQEDIASMEILKDATATALYGSRGAYGVILITTVRGKSKIPRVMYTANFYVSAVPKLRSLYGGTNERNFKINQIQTYGINNDKYLLSNTPALSDSLNAYYNNSTDWQGIYYSDKFNTTHNVEMDGGDEKFNYKANLKYFSQSGLIANTGFENYSLDMNMQFKPSPKLSFFGSIRSSLGKVQAGSGTGVLQTIVNNSAGKSSLLPGPSFLLATSDVLSSLDIRNNAGPKEIDANINASYELLKGLVLGTTTNYTYRTDNTDSFLPAAANGQTTLMNNDYSYYSELYNRNNISYTKPIGNHNLFFSVFNEIYIKNNQENYTRIFGSPNDTYEGPYGYNGALSTGGGVLDNFLNLRTASFAGAFTYDYKKKYVVDFTYRVDGSSVNGQNNLYTKNPSVGFKWNLTNEDWISNRTKGWLDQADLRLTAGQNIYPVGELKDIYGKYNSNGFYDNQSRVSVDFDEIPNPNLKSKSVIQYNLGFDVSLFHEAVNVTFDTYYKKVDNELFKIFLDNTLGFNYYNSNGVALSDYGYELTLTLHPLSKTSKLRWDINLNGALNYDVLLKLPSQYNGQTYSDQDVTSPELTKQYVVYRVGRNSLSNWLFINQGVYASTANVPVDPVTGLRLRSVVSGTNSGTALNPLYSYQGGDAILQDANHDYVIDARDRQVSGNSQPLLTGGFSNTLGYKAFSLNIYCSYTAVRSVINASLAQRLLLLSDPFGSNSVPTASDLRIWKGTGDATAKFANVYDYAHEQYMSNFRASQTLFQENGSYFKINQVTLSYNVPKNFTKRIGLNSVRTYFSASNLAIFTPYSGPNVENVNALGKDVDGAYPNPRTYTLGFNVQF</sequence>
<dbReference type="Pfam" id="PF07715">
    <property type="entry name" value="Plug"/>
    <property type="match status" value="1"/>
</dbReference>
<proteinExistence type="inferred from homology"/>
<keyword evidence="6 7" id="KW-0998">Cell outer membrane</keyword>
<dbReference type="GO" id="GO:0009279">
    <property type="term" value="C:cell outer membrane"/>
    <property type="evidence" value="ECO:0007669"/>
    <property type="project" value="UniProtKB-SubCell"/>
</dbReference>
<evidence type="ECO:0000256" key="7">
    <source>
        <dbReference type="PROSITE-ProRule" id="PRU01360"/>
    </source>
</evidence>
<evidence type="ECO:0000256" key="6">
    <source>
        <dbReference type="ARBA" id="ARBA00023237"/>
    </source>
</evidence>
<dbReference type="Proteomes" id="UP000318733">
    <property type="component" value="Unassembled WGS sequence"/>
</dbReference>
<keyword evidence="4 7" id="KW-0812">Transmembrane</keyword>
<comment type="similarity">
    <text evidence="7">Belongs to the TonB-dependent receptor family.</text>
</comment>
<dbReference type="Pfam" id="PF13715">
    <property type="entry name" value="CarbopepD_reg_2"/>
    <property type="match status" value="1"/>
</dbReference>
<dbReference type="InterPro" id="IPR008969">
    <property type="entry name" value="CarboxyPept-like_regulatory"/>
</dbReference>
<dbReference type="OrthoDB" id="9768177at2"/>
<evidence type="ECO:0000256" key="4">
    <source>
        <dbReference type="ARBA" id="ARBA00022692"/>
    </source>
</evidence>
<evidence type="ECO:0000256" key="5">
    <source>
        <dbReference type="ARBA" id="ARBA00023136"/>
    </source>
</evidence>
<dbReference type="Gene3D" id="2.170.130.10">
    <property type="entry name" value="TonB-dependent receptor, plug domain"/>
    <property type="match status" value="1"/>
</dbReference>
<dbReference type="AlphaFoldDB" id="A0A556MT50"/>
<gene>
    <name evidence="9" type="ORF">FO440_02375</name>
</gene>
<evidence type="ECO:0000256" key="3">
    <source>
        <dbReference type="ARBA" id="ARBA00022452"/>
    </source>
</evidence>
<keyword evidence="10" id="KW-1185">Reference proteome</keyword>
<evidence type="ECO:0000256" key="1">
    <source>
        <dbReference type="ARBA" id="ARBA00004571"/>
    </source>
</evidence>
<dbReference type="EMBL" id="VLPK01000001">
    <property type="protein sequence ID" value="TSJ43057.1"/>
    <property type="molecule type" value="Genomic_DNA"/>
</dbReference>
<dbReference type="InterPro" id="IPR037066">
    <property type="entry name" value="Plug_dom_sf"/>
</dbReference>
<organism evidence="9 10">
    <name type="scientific">Mucilaginibacter corticis</name>
    <dbReference type="NCBI Taxonomy" id="2597670"/>
    <lineage>
        <taxon>Bacteria</taxon>
        <taxon>Pseudomonadati</taxon>
        <taxon>Bacteroidota</taxon>
        <taxon>Sphingobacteriia</taxon>
        <taxon>Sphingobacteriales</taxon>
        <taxon>Sphingobacteriaceae</taxon>
        <taxon>Mucilaginibacter</taxon>
    </lineage>
</organism>
<dbReference type="InterPro" id="IPR012910">
    <property type="entry name" value="Plug_dom"/>
</dbReference>